<dbReference type="EMBL" id="BBMZ01000006">
    <property type="protein sequence ID" value="GAL57171.1"/>
    <property type="molecule type" value="Genomic_DNA"/>
</dbReference>
<evidence type="ECO:0000313" key="2">
    <source>
        <dbReference type="EMBL" id="GAL57171.1"/>
    </source>
</evidence>
<dbReference type="eggNOG" id="ENOG5033QTN">
    <property type="taxonomic scope" value="Bacteria"/>
</dbReference>
<accession>A0A090UXB8</accession>
<dbReference type="Proteomes" id="UP000029462">
    <property type="component" value="Unassembled WGS sequence"/>
</dbReference>
<sequence>MPIYTDDPGLGINQPIGNAPSGLGESLLSSLQQGFDEGPAMSGYRFAKADALANDPNSAVVSKADADERLKQYGVKSINVPETGVSQAFLDHVVAERQDSLARQQIAASAPSGWVATPLNFTASLAGSMADPGNVALAFVPFAGEARAASMLGRFGERFVAGSRLGAAQAVATVPFTAMAAAADGDDFTYGNALESTFFNTLAGGLMHAGGGVISDLVRPRRAAEPAAAETAIPTPDAQPTPVVTPDNIPAGVNIPERGTNSDLAAAISSDAENYAYSRAYDDVVPEYMAQQRELQTGQIDNVADLRAELTANQRQADALDATVQQRTTDYQAQRMKFRDARARALKDVQAEKDALTSRNAEINNTLEQNAAAEQARGRQSQVNTGEIPDDLKVRIAERAQQIRDGMQMSPVAGAVRTAAGAIREADWAVNQQAYRAALAHMMEGRSPDVEPFYELHTPALRERAIQRIQNPVRQMDDTARPVSETADRVYRETQQADHEVTAAAADLENEFNLSNALLDDIAVDNPELAATMRENLNAIRAEDSDNSMSNAFRAFAACMINRGI</sequence>
<organism evidence="2 3">
    <name type="scientific">Pseudescherichia vulneris NBRC 102420</name>
    <dbReference type="NCBI Taxonomy" id="1115515"/>
    <lineage>
        <taxon>Bacteria</taxon>
        <taxon>Pseudomonadati</taxon>
        <taxon>Pseudomonadota</taxon>
        <taxon>Gammaproteobacteria</taxon>
        <taxon>Enterobacterales</taxon>
        <taxon>Enterobacteriaceae</taxon>
        <taxon>Pseudescherichia</taxon>
    </lineage>
</organism>
<gene>
    <name evidence="2" type="ORF">EV102420_06_00450</name>
</gene>
<keyword evidence="1" id="KW-0175">Coiled coil</keyword>
<proteinExistence type="predicted"/>
<dbReference type="STRING" id="1115515.EV102420_06_00450"/>
<dbReference type="OrthoDB" id="6579557at2"/>
<name>A0A090UXB8_PSEVU</name>
<dbReference type="AlphaFoldDB" id="A0A090UXB8"/>
<comment type="caution">
    <text evidence="2">The sequence shown here is derived from an EMBL/GenBank/DDBJ whole genome shotgun (WGS) entry which is preliminary data.</text>
</comment>
<evidence type="ECO:0000313" key="3">
    <source>
        <dbReference type="Proteomes" id="UP000029462"/>
    </source>
</evidence>
<protein>
    <submittedName>
        <fullName evidence="2">Uncharacterized protein</fullName>
    </submittedName>
</protein>
<feature type="coiled-coil region" evidence="1">
    <location>
        <begin position="303"/>
        <end position="366"/>
    </location>
</feature>
<evidence type="ECO:0000256" key="1">
    <source>
        <dbReference type="SAM" id="Coils"/>
    </source>
</evidence>
<keyword evidence="3" id="KW-1185">Reference proteome</keyword>
<dbReference type="RefSeq" id="WP_042389229.1">
    <property type="nucleotide sequence ID" value="NZ_BBMZ01000006.1"/>
</dbReference>
<reference evidence="2 3" key="1">
    <citation type="submission" date="2014-09" db="EMBL/GenBank/DDBJ databases">
        <title>Whole genome shotgun sequence of Escherichia vulneris NBRC 102420.</title>
        <authorList>
            <person name="Yoshida Y."/>
            <person name="Hosoyama A."/>
            <person name="Tsuchikane K."/>
            <person name="Ohji S."/>
            <person name="Ichikawa N."/>
            <person name="Kimura A."/>
            <person name="Yamazoe A."/>
            <person name="Ezaki T."/>
            <person name="Fujita N."/>
        </authorList>
    </citation>
    <scope>NUCLEOTIDE SEQUENCE [LARGE SCALE GENOMIC DNA]</scope>
    <source>
        <strain evidence="2 3">NBRC 102420</strain>
    </source>
</reference>